<accession>A0A4D6N4X8</accession>
<evidence type="ECO:0000313" key="3">
    <source>
        <dbReference type="Proteomes" id="UP000501690"/>
    </source>
</evidence>
<reference evidence="2 3" key="1">
    <citation type="submission" date="2019-04" db="EMBL/GenBank/DDBJ databases">
        <title>An improved genome assembly and genetic linkage map for asparagus bean, Vigna unguiculata ssp. sesquipedialis.</title>
        <authorList>
            <person name="Xia Q."/>
            <person name="Zhang R."/>
            <person name="Dong Y."/>
        </authorList>
    </citation>
    <scope>NUCLEOTIDE SEQUENCE [LARGE SCALE GENOMIC DNA]</scope>
    <source>
        <tissue evidence="2">Leaf</tissue>
    </source>
</reference>
<dbReference type="EMBL" id="CP039353">
    <property type="protein sequence ID" value="QCE07155.1"/>
    <property type="molecule type" value="Genomic_DNA"/>
</dbReference>
<keyword evidence="3" id="KW-1185">Reference proteome</keyword>
<gene>
    <name evidence="2" type="ORF">DEO72_LG9g2171</name>
</gene>
<protein>
    <submittedName>
        <fullName evidence="2">Uncharacterized protein</fullName>
    </submittedName>
</protein>
<dbReference type="Proteomes" id="UP000501690">
    <property type="component" value="Linkage Group LG9"/>
</dbReference>
<evidence type="ECO:0000256" key="1">
    <source>
        <dbReference type="SAM" id="Coils"/>
    </source>
</evidence>
<evidence type="ECO:0000313" key="2">
    <source>
        <dbReference type="EMBL" id="QCE07155.1"/>
    </source>
</evidence>
<proteinExistence type="predicted"/>
<keyword evidence="1" id="KW-0175">Coiled coil</keyword>
<organism evidence="2 3">
    <name type="scientific">Vigna unguiculata</name>
    <name type="common">Cowpea</name>
    <dbReference type="NCBI Taxonomy" id="3917"/>
    <lineage>
        <taxon>Eukaryota</taxon>
        <taxon>Viridiplantae</taxon>
        <taxon>Streptophyta</taxon>
        <taxon>Embryophyta</taxon>
        <taxon>Tracheophyta</taxon>
        <taxon>Spermatophyta</taxon>
        <taxon>Magnoliopsida</taxon>
        <taxon>eudicotyledons</taxon>
        <taxon>Gunneridae</taxon>
        <taxon>Pentapetalae</taxon>
        <taxon>rosids</taxon>
        <taxon>fabids</taxon>
        <taxon>Fabales</taxon>
        <taxon>Fabaceae</taxon>
        <taxon>Papilionoideae</taxon>
        <taxon>50 kb inversion clade</taxon>
        <taxon>NPAAA clade</taxon>
        <taxon>indigoferoid/millettioid clade</taxon>
        <taxon>Phaseoleae</taxon>
        <taxon>Vigna</taxon>
    </lineage>
</organism>
<sequence length="91" mass="10161">MESLQGLKAKLKERGERIKELEVELQQVKEEFVEKEKSWLGLEEKLVNEAAATYGVGFEAALEQVRLLCPSADVSAADASKIVRDGRLVEE</sequence>
<feature type="coiled-coil region" evidence="1">
    <location>
        <begin position="4"/>
        <end position="38"/>
    </location>
</feature>
<dbReference type="AlphaFoldDB" id="A0A4D6N4X8"/>
<name>A0A4D6N4X8_VIGUN</name>